<evidence type="ECO:0008006" key="3">
    <source>
        <dbReference type="Google" id="ProtNLM"/>
    </source>
</evidence>
<reference evidence="1 2" key="1">
    <citation type="submission" date="2019-02" db="EMBL/GenBank/DDBJ databases">
        <title>Pedobacter sp. RP-1-14 sp. nov., isolated from Arctic soil.</title>
        <authorList>
            <person name="Dahal R.H."/>
        </authorList>
    </citation>
    <scope>NUCLEOTIDE SEQUENCE [LARGE SCALE GENOMIC DNA]</scope>
    <source>
        <strain evidence="1 2">RP-1-14</strain>
    </source>
</reference>
<keyword evidence="2" id="KW-1185">Reference proteome</keyword>
<dbReference type="EMBL" id="SJSL01000002">
    <property type="protein sequence ID" value="TCD00953.1"/>
    <property type="molecule type" value="Genomic_DNA"/>
</dbReference>
<dbReference type="AlphaFoldDB" id="A0A4R0NMV5"/>
<dbReference type="InterPro" id="IPR032183">
    <property type="entry name" value="PKD-like"/>
</dbReference>
<dbReference type="OrthoDB" id="1095195at2"/>
<organism evidence="1 2">
    <name type="scientific">Pedobacter psychroterrae</name>
    <dbReference type="NCBI Taxonomy" id="2530453"/>
    <lineage>
        <taxon>Bacteria</taxon>
        <taxon>Pseudomonadati</taxon>
        <taxon>Bacteroidota</taxon>
        <taxon>Sphingobacteriia</taxon>
        <taxon>Sphingobacteriales</taxon>
        <taxon>Sphingobacteriaceae</taxon>
        <taxon>Pedobacter</taxon>
    </lineage>
</organism>
<gene>
    <name evidence="1" type="ORF">EZ437_09270</name>
</gene>
<evidence type="ECO:0000313" key="1">
    <source>
        <dbReference type="EMBL" id="TCD00953.1"/>
    </source>
</evidence>
<comment type="caution">
    <text evidence="1">The sequence shown here is derived from an EMBL/GenBank/DDBJ whole genome shotgun (WGS) entry which is preliminary data.</text>
</comment>
<dbReference type="Pfam" id="PF16407">
    <property type="entry name" value="PKD_2"/>
    <property type="match status" value="1"/>
</dbReference>
<proteinExistence type="predicted"/>
<protein>
    <recommendedName>
        <fullName evidence="3">PKD family protein</fullName>
    </recommendedName>
</protein>
<dbReference type="Proteomes" id="UP000293347">
    <property type="component" value="Unassembled WGS sequence"/>
</dbReference>
<evidence type="ECO:0000313" key="2">
    <source>
        <dbReference type="Proteomes" id="UP000293347"/>
    </source>
</evidence>
<sequence length="537" mass="59936">MDVLYWSAIYSLILIVYLRFKHMKIYQYTILLMAALFLGSCAKDLGNYEYKDINDVKITGLLGAYTARRGVDTLRIKPTLAATMDQGDTSRYQYLWIVRQGNVLDTIGYHKDLAYPVTLEPLAYKLFYRVRDKQTGVEWQSNADLIIGTPYSRGWLIMGEDEQGYAEAEMLSIQNDTLHLKHILSESGLPKLQDPVSFQHTGGGLDAYIKLWTMTKSGSYFLDRVTMKATPANDMSRVLYVSETVDPQTYHPIVIAPQMRTAAGATSTGNYRVMLTKAGDIFAAFLAINGGDFYNNPINRVATAQEVRIPAAPYLLYATGSMTTAMWYDTVNDRFLNYSGFGFGTSSTVLPDVAGAAFPWNQGTTGRKLVYAENTRNTDGGSTNGNSFAIMKDPANVHHIYKFYANGAAPAKRAAYVVSPLARDFDKANFYAFSSNRTVVFYSVGNKLYCYDYNPGNERFYEYNLTGGDQITMLKFDTQVDHAANSLYIASYNTNTKGTLGRFVVGNNPNVVDLTLAPKSSWSGLVKVKDINWRAVN</sequence>
<name>A0A4R0NMV5_9SPHI</name>
<accession>A0A4R0NMV5</accession>